<dbReference type="UniPathway" id="UPA00868">
    <property type="reaction ID" value="UER00835"/>
</dbReference>
<dbReference type="Pfam" id="PF05222">
    <property type="entry name" value="AlaDh_PNT_N"/>
    <property type="match status" value="1"/>
</dbReference>
<dbReference type="InterPro" id="IPR007698">
    <property type="entry name" value="AlaDH/PNT_NAD(H)-bd"/>
</dbReference>
<evidence type="ECO:0000256" key="3">
    <source>
        <dbReference type="ARBA" id="ARBA00022857"/>
    </source>
</evidence>
<dbReference type="EMBL" id="AK367913">
    <property type="protein sequence ID" value="BAJ99116.1"/>
    <property type="molecule type" value="mRNA"/>
</dbReference>
<sequence length="1040" mass="115850">MLQRKVFRSSYRLAQLHEARRNTSYAGNKILGIVREQHGMWERRAPLSPDQVRKLLKDLPGSKVLVQPCTRRIFTNEQYTAAGAIVTDDLSPASFILGVKSVKAAELIPHKSYMFFSHTIKAQPGSMPLLDEILERKVRLFDYECITKDGRDDTPRLVAFGNYAGRAGMIDGLQGLGLRLLAEGYSTPFLHVPNTYIHRSMNEVRERLKVVGDMIKSSGFPHALSPIVFAFTGNGNVAKGAIEIFEHLPHEYITPEELPNLKEEIKQGRRKSNVIYAVKLKTSDLVRHKSDPFKFSKDDYYRFPENYEAAFHQTIMPHITMLVNGIYWDARFPRLITKENIAQLRKAGNHNFRAVADISCDINGSVEFLSRPTSIESPFYIYNPEKDEIHDNISSKGILMLGVDNLPTELPTDASEHFGERLLPLLPPLLTAIDGNYETLPPELKRACIASDGALTPKWSYISRLREQTTVLTNTSTPKIAPTSYLKIELMGHLFDTGLIIQVLDTLELDHEVNFSIVNCEVRPNTSAGAKHSRFLIQLSGSDPAKVKKMAETVRDMVVNHPFAEGSVHIHSDSGKNVEVRTPKRVLLFGAGRVAVPVAKLFAEKENVHLTIATEDESQARILMNYMPGLERSSFHPFRYPQDIPKLPDLIKSSDIVISLLPAAMHVPLATEAVKQRRHMVTASYVSPDMRALHNQAAKEGVILLNEIGLDPGIDHMLIMQAIDSIKQRGGVVRELVSLCGGLPDPVAAENPLRYKISWSPRGVLNAAGNPAQYLSNGQIIQVKGEDLLRSTQPSNRFPTLRLEVLPNRDSLMYRELYDVPDVYNICRGTLRYEGWANAMYALKSLGLLEGTAIRSDETTSILDYMKRKFPGGYSADILREYLTSKGVADVDLALEAISFLGLNEDCSLENALIAHRSRAATPIDALCKLLETKLTFGPGEKDMVAMFHLIVGEMPDGTMESHTSRLLAFGTPGGDSAMSATVGYTTAAAAELILDNKLAKTDVKGVVIPTDRRIYEPLLKRIQDFGITWTDTITKAPKH</sequence>
<comment type="pathway">
    <text evidence="2">Amino-acid degradation; L-lysine degradation via saccharopine pathway; glutaryl-CoA from L-lysine: step 2/6.</text>
</comment>
<comment type="similarity">
    <text evidence="7">In the C-terminal section; belongs to the saccharopine dehydrogenase family.</text>
</comment>
<dbReference type="InterPro" id="IPR007886">
    <property type="entry name" value="AlaDH/PNT_N"/>
</dbReference>
<feature type="domain" description="Alanine dehydrogenase/pyridine nucleotide transhydrogenase NAD(H)-binding" evidence="8">
    <location>
        <begin position="214"/>
        <end position="402"/>
    </location>
</feature>
<evidence type="ECO:0000256" key="6">
    <source>
        <dbReference type="ARBA" id="ARBA00023268"/>
    </source>
</evidence>
<evidence type="ECO:0000256" key="4">
    <source>
        <dbReference type="ARBA" id="ARBA00023002"/>
    </source>
</evidence>
<dbReference type="PANTHER" id="PTHR11133:SF22">
    <property type="entry name" value="ALPHA-AMINOADIPIC SEMIALDEHYDE SYNTHASE, MITOCHONDRIAL"/>
    <property type="match status" value="1"/>
</dbReference>
<protein>
    <submittedName>
        <fullName evidence="10">Predicted protein</fullName>
    </submittedName>
</protein>
<dbReference type="Gene3D" id="3.30.360.10">
    <property type="entry name" value="Dihydrodipicolinate Reductase, domain 2"/>
    <property type="match status" value="1"/>
</dbReference>
<dbReference type="PANTHER" id="PTHR11133">
    <property type="entry name" value="SACCHAROPINE DEHYDROGENASE"/>
    <property type="match status" value="1"/>
</dbReference>
<keyword evidence="3" id="KW-0521">NADP</keyword>
<evidence type="ECO:0000256" key="2">
    <source>
        <dbReference type="ARBA" id="ARBA00004720"/>
    </source>
</evidence>
<evidence type="ECO:0000259" key="8">
    <source>
        <dbReference type="SMART" id="SM01002"/>
    </source>
</evidence>
<dbReference type="Gene3D" id="3.30.70.2690">
    <property type="entry name" value="LOR/SDH bifunctional enzyme, conserved domain"/>
    <property type="match status" value="1"/>
</dbReference>
<dbReference type="SMART" id="SM01002">
    <property type="entry name" value="AlaDh_PNT_C"/>
    <property type="match status" value="1"/>
</dbReference>
<dbReference type="InterPro" id="IPR036291">
    <property type="entry name" value="NAD(P)-bd_dom_sf"/>
</dbReference>
<dbReference type="InterPro" id="IPR051168">
    <property type="entry name" value="AASS"/>
</dbReference>
<evidence type="ECO:0000256" key="5">
    <source>
        <dbReference type="ARBA" id="ARBA00023027"/>
    </source>
</evidence>
<dbReference type="GO" id="GO:0033512">
    <property type="term" value="P:L-lysine catabolic process to acetyl-CoA via saccharopine"/>
    <property type="evidence" value="ECO:0007669"/>
    <property type="project" value="UniProtKB-UniPathway"/>
</dbReference>
<dbReference type="CDD" id="cd12189">
    <property type="entry name" value="LKR_SDH_like"/>
    <property type="match status" value="1"/>
</dbReference>
<comment type="pathway">
    <text evidence="1">Amino-acid degradation; L-lysine degradation via saccharopine pathway; glutaryl-CoA from L-lysine: step 1/6.</text>
</comment>
<dbReference type="GO" id="GO:0016491">
    <property type="term" value="F:oxidoreductase activity"/>
    <property type="evidence" value="ECO:0007669"/>
    <property type="project" value="UniProtKB-KW"/>
</dbReference>
<feature type="domain" description="Alanine dehydrogenase/pyridine nucleotide transhydrogenase N-terminal" evidence="9">
    <location>
        <begin position="32"/>
        <end position="167"/>
    </location>
</feature>
<dbReference type="Pfam" id="PF04455">
    <property type="entry name" value="Saccharop_dh_N"/>
    <property type="match status" value="1"/>
</dbReference>
<dbReference type="InterPro" id="IPR005097">
    <property type="entry name" value="Sacchrp_dh_NADP-bd"/>
</dbReference>
<dbReference type="SUPFAM" id="SSF55347">
    <property type="entry name" value="Glyceraldehyde-3-phosphate dehydrogenase-like, C-terminal domain"/>
    <property type="match status" value="1"/>
</dbReference>
<dbReference type="Gene3D" id="1.10.1870.10">
    <property type="entry name" value="Domain 3, Saccharopine reductase"/>
    <property type="match status" value="1"/>
</dbReference>
<proteinExistence type="evidence at transcript level"/>
<reference evidence="10" key="1">
    <citation type="journal article" date="2011" name="Plant Physiol.">
        <title>Comprehensive sequence analysis of 24,783 barley full-length cDNAs derived from 12 clone libraries.</title>
        <authorList>
            <person name="Matsumoto T."/>
            <person name="Tanaka T."/>
            <person name="Sakai H."/>
            <person name="Amano N."/>
            <person name="Kanamori H."/>
            <person name="Kurita K."/>
            <person name="Kikuta A."/>
            <person name="Kamiya K."/>
            <person name="Yamamoto M."/>
            <person name="Ikawa H."/>
            <person name="Fujii N."/>
            <person name="Hori K."/>
            <person name="Itoh T."/>
            <person name="Sato K."/>
        </authorList>
    </citation>
    <scope>NUCLEOTIDE SEQUENCE</scope>
    <source>
        <tissue evidence="10">Shoot and root</tissue>
    </source>
</reference>
<evidence type="ECO:0000259" key="9">
    <source>
        <dbReference type="SMART" id="SM01003"/>
    </source>
</evidence>
<name>F2DVJ5_HORVV</name>
<dbReference type="InterPro" id="IPR007545">
    <property type="entry name" value="LOR/SDH_bifunc_enz_cons_dom"/>
</dbReference>
<dbReference type="SUPFAM" id="SSF51735">
    <property type="entry name" value="NAD(P)-binding Rossmann-fold domains"/>
    <property type="match status" value="1"/>
</dbReference>
<keyword evidence="6" id="KW-0511">Multifunctional enzyme</keyword>
<dbReference type="SUPFAM" id="SSF52283">
    <property type="entry name" value="Formate/glycerate dehydrogenase catalytic domain-like"/>
    <property type="match status" value="1"/>
</dbReference>
<dbReference type="Pfam" id="PF16653">
    <property type="entry name" value="Sacchrp_dh_C"/>
    <property type="match status" value="1"/>
</dbReference>
<accession>F2DVJ5</accession>
<dbReference type="Gene3D" id="3.40.50.720">
    <property type="entry name" value="NAD(P)-binding Rossmann-like Domain"/>
    <property type="match status" value="3"/>
</dbReference>
<organism evidence="10">
    <name type="scientific">Hordeum vulgare subsp. vulgare</name>
    <name type="common">Domesticated barley</name>
    <dbReference type="NCBI Taxonomy" id="112509"/>
    <lineage>
        <taxon>Eukaryota</taxon>
        <taxon>Viridiplantae</taxon>
        <taxon>Streptophyta</taxon>
        <taxon>Embryophyta</taxon>
        <taxon>Tracheophyta</taxon>
        <taxon>Spermatophyta</taxon>
        <taxon>Magnoliopsida</taxon>
        <taxon>Liliopsida</taxon>
        <taxon>Poales</taxon>
        <taxon>Poaceae</taxon>
        <taxon>BOP clade</taxon>
        <taxon>Pooideae</taxon>
        <taxon>Triticodae</taxon>
        <taxon>Triticeae</taxon>
        <taxon>Hordeinae</taxon>
        <taxon>Hordeum</taxon>
    </lineage>
</organism>
<evidence type="ECO:0000256" key="7">
    <source>
        <dbReference type="ARBA" id="ARBA00025744"/>
    </source>
</evidence>
<keyword evidence="5" id="KW-0520">NAD</keyword>
<dbReference type="SMART" id="SM01003">
    <property type="entry name" value="AlaDh_PNT_N"/>
    <property type="match status" value="1"/>
</dbReference>
<evidence type="ECO:0000313" key="10">
    <source>
        <dbReference type="EMBL" id="BAJ99116.1"/>
    </source>
</evidence>
<dbReference type="FunFam" id="3.40.50.720:FF:000087">
    <property type="entry name" value="alpha-aminoadipic semialdehyde synthase, mitochondrial"/>
    <property type="match status" value="1"/>
</dbReference>
<dbReference type="Pfam" id="PF03435">
    <property type="entry name" value="Sacchrp_dh_NADP"/>
    <property type="match status" value="1"/>
</dbReference>
<dbReference type="InterPro" id="IPR032095">
    <property type="entry name" value="Sacchrp_dh-like_C"/>
</dbReference>
<keyword evidence="4" id="KW-0560">Oxidoreductase</keyword>
<evidence type="ECO:0000256" key="1">
    <source>
        <dbReference type="ARBA" id="ARBA00004682"/>
    </source>
</evidence>
<dbReference type="AlphaFoldDB" id="F2DVJ5"/>
<dbReference type="FunFam" id="3.30.360.10:FF:000008">
    <property type="entry name" value="Alpha-aminoadipic semialdehyde synthase, mitochondrial"/>
    <property type="match status" value="1"/>
</dbReference>
<dbReference type="InterPro" id="IPR043009">
    <property type="entry name" value="LOR/SDH_bifunc_enz_cons_dom_sf"/>
</dbReference>